<dbReference type="Gene3D" id="1.10.3060.10">
    <property type="entry name" value="Helical scaffold and wing domains of SecA"/>
    <property type="match status" value="1"/>
</dbReference>
<evidence type="ECO:0000256" key="12">
    <source>
        <dbReference type="ARBA" id="ARBA00022967"/>
    </source>
</evidence>
<reference evidence="20 21" key="1">
    <citation type="submission" date="2020-04" db="EMBL/GenBank/DDBJ databases">
        <authorList>
            <person name="Graf S J."/>
        </authorList>
    </citation>
    <scope>NUCLEOTIDE SEQUENCE [LARGE SCALE GENOMIC DNA]</scope>
    <source>
        <strain evidence="20">1</strain>
    </source>
</reference>
<evidence type="ECO:0000259" key="18">
    <source>
        <dbReference type="PROSITE" id="PS51194"/>
    </source>
</evidence>
<dbReference type="Pfam" id="PF07516">
    <property type="entry name" value="SecA_SW"/>
    <property type="match status" value="1"/>
</dbReference>
<dbReference type="InterPro" id="IPR001650">
    <property type="entry name" value="Helicase_C-like"/>
</dbReference>
<gene>
    <name evidence="15 20" type="primary">secA</name>
    <name evidence="20" type="ORF">ESZ_00246</name>
</gene>
<keyword evidence="21" id="KW-1185">Reference proteome</keyword>
<dbReference type="AlphaFoldDB" id="A0A6J5JZC0"/>
<dbReference type="GO" id="GO:0046872">
    <property type="term" value="F:metal ion binding"/>
    <property type="evidence" value="ECO:0007669"/>
    <property type="project" value="UniProtKB-KW"/>
</dbReference>
<dbReference type="NCBIfam" id="NF009538">
    <property type="entry name" value="PRK12904.1"/>
    <property type="match status" value="1"/>
</dbReference>
<dbReference type="HAMAP" id="MF_01382">
    <property type="entry name" value="SecA"/>
    <property type="match status" value="1"/>
</dbReference>
<dbReference type="Gene3D" id="3.90.1440.10">
    <property type="entry name" value="SecA, preprotein cross-linking domain"/>
    <property type="match status" value="1"/>
</dbReference>
<keyword evidence="8 15" id="KW-0547">Nucleotide-binding</keyword>
<dbReference type="InterPro" id="IPR011116">
    <property type="entry name" value="SecA_Wing/Scaffold"/>
</dbReference>
<dbReference type="FunFam" id="3.40.50.300:FF:000113">
    <property type="entry name" value="Preprotein translocase subunit SecA"/>
    <property type="match status" value="1"/>
</dbReference>
<dbReference type="InterPro" id="IPR000185">
    <property type="entry name" value="SecA"/>
</dbReference>
<evidence type="ECO:0000313" key="20">
    <source>
        <dbReference type="EMBL" id="CAB3976439.1"/>
    </source>
</evidence>
<dbReference type="PROSITE" id="PS51194">
    <property type="entry name" value="HELICASE_CTER"/>
    <property type="match status" value="1"/>
</dbReference>
<dbReference type="Pfam" id="PF21090">
    <property type="entry name" value="P-loop_SecA"/>
    <property type="match status" value="2"/>
</dbReference>
<evidence type="ECO:0000256" key="10">
    <source>
        <dbReference type="ARBA" id="ARBA00022840"/>
    </source>
</evidence>
<dbReference type="PRINTS" id="PR00906">
    <property type="entry name" value="SECA"/>
</dbReference>
<dbReference type="PROSITE" id="PS51192">
    <property type="entry name" value="HELICASE_ATP_BIND_1"/>
    <property type="match status" value="1"/>
</dbReference>
<dbReference type="GO" id="GO:0005829">
    <property type="term" value="C:cytosol"/>
    <property type="evidence" value="ECO:0007669"/>
    <property type="project" value="TreeGrafter"/>
</dbReference>
<protein>
    <recommendedName>
        <fullName evidence="15 16">Protein translocase subunit SecA</fullName>
        <ecNumber evidence="15">7.4.2.8</ecNumber>
    </recommendedName>
</protein>
<comment type="similarity">
    <text evidence="2 15 16">Belongs to the SecA family.</text>
</comment>
<keyword evidence="11 15" id="KW-0653">Protein transport</keyword>
<dbReference type="Pfam" id="PF01043">
    <property type="entry name" value="SecA_PP_bind"/>
    <property type="match status" value="1"/>
</dbReference>
<organism evidence="20 21">
    <name type="scientific">Candidatus Azoamicus ciliaticola</name>
    <dbReference type="NCBI Taxonomy" id="2652803"/>
    <lineage>
        <taxon>Bacteria</taxon>
        <taxon>Pseudomonadati</taxon>
        <taxon>Pseudomonadota</taxon>
        <taxon>Gammaproteobacteria</taxon>
        <taxon>Candidatus Azoamicaceae</taxon>
        <taxon>Candidatus Azoamicus</taxon>
    </lineage>
</organism>
<evidence type="ECO:0000256" key="9">
    <source>
        <dbReference type="ARBA" id="ARBA00022833"/>
    </source>
</evidence>
<dbReference type="SUPFAM" id="SSF81886">
    <property type="entry name" value="Helical scaffold and wing domains of SecA"/>
    <property type="match status" value="1"/>
</dbReference>
<dbReference type="GO" id="GO:0065002">
    <property type="term" value="P:intracellular protein transmembrane transport"/>
    <property type="evidence" value="ECO:0007669"/>
    <property type="project" value="UniProtKB-UniRule"/>
</dbReference>
<dbReference type="InterPro" id="IPR027417">
    <property type="entry name" value="P-loop_NTPase"/>
</dbReference>
<evidence type="ECO:0000256" key="6">
    <source>
        <dbReference type="ARBA" id="ARBA00022519"/>
    </source>
</evidence>
<dbReference type="InterPro" id="IPR011130">
    <property type="entry name" value="SecA_preprotein_X-link_dom"/>
</dbReference>
<evidence type="ECO:0000256" key="13">
    <source>
        <dbReference type="ARBA" id="ARBA00023010"/>
    </source>
</evidence>
<dbReference type="Pfam" id="PF02810">
    <property type="entry name" value="SEC-C"/>
    <property type="match status" value="1"/>
</dbReference>
<dbReference type="PROSITE" id="PS51196">
    <property type="entry name" value="SECA_MOTOR_DEAD"/>
    <property type="match status" value="1"/>
</dbReference>
<dbReference type="RefSeq" id="WP_176604966.1">
    <property type="nucleotide sequence ID" value="NZ_LR794158.1"/>
</dbReference>
<keyword evidence="13 15" id="KW-0811">Translocation</keyword>
<dbReference type="FunFam" id="3.90.1440.10:FF:000001">
    <property type="entry name" value="Preprotein translocase subunit SecA"/>
    <property type="match status" value="1"/>
</dbReference>
<feature type="domain" description="Helicase C-terminal" evidence="18">
    <location>
        <begin position="423"/>
        <end position="607"/>
    </location>
</feature>
<dbReference type="KEGG" id="acil:ESZ_00246"/>
<dbReference type="EMBL" id="LR794158">
    <property type="protein sequence ID" value="CAB3976439.1"/>
    <property type="molecule type" value="Genomic_DNA"/>
</dbReference>
<evidence type="ECO:0000256" key="16">
    <source>
        <dbReference type="RuleBase" id="RU003874"/>
    </source>
</evidence>
<dbReference type="GO" id="GO:0006605">
    <property type="term" value="P:protein targeting"/>
    <property type="evidence" value="ECO:0007669"/>
    <property type="project" value="UniProtKB-UniRule"/>
</dbReference>
<sequence>MFFDVLRTIFGSKNDRTLKKYNKILFKVNNIGLDLVNMSDCDLKNNFFSLKSSFKQVDVFEDILPMVYAIVREVSFRVLKLRHFDVQILGGIAIYDNKIIEVATGEGKTLIATLPVCLFSLFGMSIHVVTVNDYLAKRDANWMKPIYDFLGVSVDVLIAGMSVNDKKNAYKSNVVYGTCSEFGFDYLKDNIVLSKEDKVQNDLTYVIIDEVDSILIDEARTPLIISLPDKFDSKIYLHLNKIAKLLSNNIDFLLDEKNKQVQLTEEGFIKLEFFFKKFELLSNDSILYEISNINLLHDINSALKAIYFLKKDVDYLVKDDFILIIDEHTGRVMDGRRWSDGLHQALEAKENVSIRSENQVLASITFQNYFRLYEFLSGMTGTAYTEASEFNNIYGLEVVVIPTNKKCIRVDESDLIFLEKDIKFKAVINDIKKSHSLGNPVLVGTISIAASEFLSDLLTKINIKHNVLNAKNHELESHIVSEAGRFGSVTIATNMAGRGTDIVLGGHVLSLKGCDSYDAVVKLGGLRVIGTERHESRRIDNQLRGRCGRQGDPGSSQFYLSLEDDLVRIFIGDNFISLISKLNIAKDDVISHNLISKSIENAQKKVEAHNFEIRKQLLEFDDIFNEQRIVFYNYRNFIILNDDISIILNSLFLDVINLFCDKFFSLDFFQFDELVKKFNLEFGLNFKFIEKYSENLDLFKSNLVDYLKKCYFDKKMLIEDKIFNFFERVLFLNVLDVKWREHLLNLDYLKKGIHLRGYANQDPKQEYKKESFLLFEEMLKLAKYEFTLLFLKFPINNIVVNDELNSGVDFNSLNFNHNSENGIIEKKKIKIGRNSLCHCKSGKKYKHCHGKEF</sequence>
<evidence type="ECO:0000313" key="21">
    <source>
        <dbReference type="Proteomes" id="UP000509549"/>
    </source>
</evidence>
<dbReference type="Pfam" id="PF07517">
    <property type="entry name" value="SecA_DEAD"/>
    <property type="match status" value="1"/>
</dbReference>
<dbReference type="PANTHER" id="PTHR30612">
    <property type="entry name" value="SECA INNER MEMBRANE COMPONENT OF SEC PROTEIN SECRETION SYSTEM"/>
    <property type="match status" value="1"/>
</dbReference>
<evidence type="ECO:0000256" key="5">
    <source>
        <dbReference type="ARBA" id="ARBA00022490"/>
    </source>
</evidence>
<evidence type="ECO:0000259" key="19">
    <source>
        <dbReference type="PROSITE" id="PS51196"/>
    </source>
</evidence>
<evidence type="ECO:0000256" key="1">
    <source>
        <dbReference type="ARBA" id="ARBA00001947"/>
    </source>
</evidence>
<dbReference type="CDD" id="cd17928">
    <property type="entry name" value="DEXDc_SecA"/>
    <property type="match status" value="1"/>
</dbReference>
<keyword evidence="9" id="KW-0862">Zinc</keyword>
<dbReference type="PROSITE" id="PS01312">
    <property type="entry name" value="SECA"/>
    <property type="match status" value="1"/>
</dbReference>
<dbReference type="InterPro" id="IPR044722">
    <property type="entry name" value="SecA_SF2_C"/>
</dbReference>
<dbReference type="InterPro" id="IPR036266">
    <property type="entry name" value="SecA_Wing/Scaffold_sf"/>
</dbReference>
<evidence type="ECO:0000259" key="17">
    <source>
        <dbReference type="PROSITE" id="PS51192"/>
    </source>
</evidence>
<dbReference type="GO" id="GO:0043952">
    <property type="term" value="P:protein transport by the Sec complex"/>
    <property type="evidence" value="ECO:0007669"/>
    <property type="project" value="UniProtKB-ARBA"/>
</dbReference>
<keyword evidence="3 15" id="KW-0813">Transport</keyword>
<dbReference type="Proteomes" id="UP000509549">
    <property type="component" value="Chromosome"/>
</dbReference>
<keyword evidence="14 15" id="KW-0472">Membrane</keyword>
<keyword evidence="4 15" id="KW-1003">Cell membrane</keyword>
<dbReference type="GO" id="GO:0008564">
    <property type="term" value="F:protein-exporting ATPase activity"/>
    <property type="evidence" value="ECO:0007669"/>
    <property type="project" value="UniProtKB-EC"/>
</dbReference>
<evidence type="ECO:0000256" key="2">
    <source>
        <dbReference type="ARBA" id="ARBA00007650"/>
    </source>
</evidence>
<dbReference type="GO" id="GO:0031522">
    <property type="term" value="C:cell envelope Sec protein transport complex"/>
    <property type="evidence" value="ECO:0007669"/>
    <property type="project" value="TreeGrafter"/>
</dbReference>
<dbReference type="SMART" id="SM00957">
    <property type="entry name" value="SecA_DEAD"/>
    <property type="match status" value="1"/>
</dbReference>
<dbReference type="GO" id="GO:0005524">
    <property type="term" value="F:ATP binding"/>
    <property type="evidence" value="ECO:0007669"/>
    <property type="project" value="UniProtKB-UniRule"/>
</dbReference>
<evidence type="ECO:0000256" key="15">
    <source>
        <dbReference type="HAMAP-Rule" id="MF_01382"/>
    </source>
</evidence>
<dbReference type="CDD" id="cd18803">
    <property type="entry name" value="SF2_C_secA"/>
    <property type="match status" value="1"/>
</dbReference>
<accession>A0A6J5JZC0</accession>
<keyword evidence="10 15" id="KW-0067">ATP-binding</keyword>
<name>A0A6J5JZC0_9GAMM</name>
<feature type="domain" description="SecA family profile" evidence="19">
    <location>
        <begin position="3"/>
        <end position="591"/>
    </location>
</feature>
<evidence type="ECO:0000256" key="4">
    <source>
        <dbReference type="ARBA" id="ARBA00022475"/>
    </source>
</evidence>
<keyword evidence="5 15" id="KW-0963">Cytoplasm</keyword>
<dbReference type="InterPro" id="IPR014018">
    <property type="entry name" value="SecA_motor_DEAD"/>
</dbReference>
<comment type="subcellular location">
    <subcellularLocation>
        <location evidence="15">Cell membrane</location>
        <topology evidence="15">Peripheral membrane protein</topology>
        <orientation evidence="15">Cytoplasmic side</orientation>
    </subcellularLocation>
    <subcellularLocation>
        <location evidence="15">Cytoplasm</location>
    </subcellularLocation>
    <text evidence="15">Distribution is 50-50.</text>
</comment>
<dbReference type="Gene3D" id="3.40.50.300">
    <property type="entry name" value="P-loop containing nucleotide triphosphate hydrolases"/>
    <property type="match status" value="3"/>
</dbReference>
<dbReference type="GO" id="GO:0017038">
    <property type="term" value="P:protein import"/>
    <property type="evidence" value="ECO:0007669"/>
    <property type="project" value="InterPro"/>
</dbReference>
<comment type="catalytic activity">
    <reaction evidence="15">
        <text>ATP + H2O + cellular proteinSide 1 = ADP + phosphate + cellular proteinSide 2.</text>
        <dbReference type="EC" id="7.4.2.8"/>
    </reaction>
</comment>
<dbReference type="NCBIfam" id="TIGR00963">
    <property type="entry name" value="secA"/>
    <property type="match status" value="1"/>
</dbReference>
<feature type="domain" description="Helicase ATP-binding" evidence="17">
    <location>
        <begin position="89"/>
        <end position="254"/>
    </location>
</feature>
<dbReference type="SUPFAM" id="SSF81767">
    <property type="entry name" value="Pre-protein crosslinking domain of SecA"/>
    <property type="match status" value="1"/>
</dbReference>
<dbReference type="InterPro" id="IPR020937">
    <property type="entry name" value="SecA_CS"/>
</dbReference>
<comment type="subunit">
    <text evidence="15">Monomer and homodimer. Part of the essential Sec protein translocation apparatus which comprises SecA, SecYEG and auxiliary proteins SecDF-YajC and YidC.</text>
</comment>
<proteinExistence type="inferred from homology"/>
<dbReference type="EC" id="7.4.2.8" evidence="15"/>
<evidence type="ECO:0000256" key="3">
    <source>
        <dbReference type="ARBA" id="ARBA00022448"/>
    </source>
</evidence>
<keyword evidence="6" id="KW-0997">Cell inner membrane</keyword>
<feature type="binding site" evidence="15">
    <location>
        <position position="501"/>
    </location>
    <ligand>
        <name>ATP</name>
        <dbReference type="ChEBI" id="CHEBI:30616"/>
    </ligand>
</feature>
<feature type="binding site" evidence="15">
    <location>
        <begin position="105"/>
        <end position="109"/>
    </location>
    <ligand>
        <name>ATP</name>
        <dbReference type="ChEBI" id="CHEBI:30616"/>
    </ligand>
</feature>
<dbReference type="SUPFAM" id="SSF52540">
    <property type="entry name" value="P-loop containing nucleoside triphosphate hydrolases"/>
    <property type="match status" value="2"/>
</dbReference>
<keyword evidence="7" id="KW-0479">Metal-binding</keyword>
<dbReference type="Gene3D" id="3.10.450.50">
    <property type="match status" value="1"/>
</dbReference>
<dbReference type="InterPro" id="IPR011115">
    <property type="entry name" value="SecA_DEAD"/>
</dbReference>
<comment type="cofactor">
    <cofactor evidence="1">
        <name>Zn(2+)</name>
        <dbReference type="ChEBI" id="CHEBI:29105"/>
    </cofactor>
</comment>
<dbReference type="InterPro" id="IPR004027">
    <property type="entry name" value="SEC_C_motif"/>
</dbReference>
<evidence type="ECO:0000256" key="7">
    <source>
        <dbReference type="ARBA" id="ARBA00022723"/>
    </source>
</evidence>
<dbReference type="GO" id="GO:0005886">
    <property type="term" value="C:plasma membrane"/>
    <property type="evidence" value="ECO:0007669"/>
    <property type="project" value="UniProtKB-SubCell"/>
</dbReference>
<keyword evidence="12 15" id="KW-1278">Translocase</keyword>
<dbReference type="SMART" id="SM00958">
    <property type="entry name" value="SecA_PP_bind"/>
    <property type="match status" value="1"/>
</dbReference>
<dbReference type="InterPro" id="IPR014001">
    <property type="entry name" value="Helicase_ATP-bd"/>
</dbReference>
<dbReference type="PANTHER" id="PTHR30612:SF0">
    <property type="entry name" value="CHLOROPLAST PROTEIN-TRANSPORTING ATPASE"/>
    <property type="match status" value="1"/>
</dbReference>
<evidence type="ECO:0000256" key="11">
    <source>
        <dbReference type="ARBA" id="ARBA00022927"/>
    </source>
</evidence>
<dbReference type="InterPro" id="IPR036670">
    <property type="entry name" value="SecA_X-link_sf"/>
</dbReference>
<comment type="function">
    <text evidence="15">Part of the Sec protein translocase complex. Interacts with the SecYEG preprotein conducting channel. Has a central role in coupling the hydrolysis of ATP to the transfer of proteins into and across the cell membrane, serving both as a receptor for the preprotein-SecB complex and as an ATP-driven molecular motor driving the stepwise translocation of polypeptide chains across the membrane.</text>
</comment>
<evidence type="ECO:0000256" key="8">
    <source>
        <dbReference type="ARBA" id="ARBA00022741"/>
    </source>
</evidence>
<feature type="binding site" evidence="15">
    <location>
        <position position="87"/>
    </location>
    <ligand>
        <name>ATP</name>
        <dbReference type="ChEBI" id="CHEBI:30616"/>
    </ligand>
</feature>
<evidence type="ECO:0000256" key="14">
    <source>
        <dbReference type="ARBA" id="ARBA00023136"/>
    </source>
</evidence>